<protein>
    <submittedName>
        <fullName evidence="1">Biotin attachment protein</fullName>
    </submittedName>
</protein>
<proteinExistence type="predicted"/>
<evidence type="ECO:0000313" key="1">
    <source>
        <dbReference type="EMBL" id="PIM50404.1"/>
    </source>
</evidence>
<accession>A0A2G9C428</accession>
<dbReference type="EMBL" id="PEOG01000188">
    <property type="protein sequence ID" value="PIM50404.1"/>
    <property type="molecule type" value="Genomic_DNA"/>
</dbReference>
<dbReference type="RefSeq" id="WP_199174379.1">
    <property type="nucleotide sequence ID" value="NZ_PEOG01000188.1"/>
</dbReference>
<name>A0A2G9C428_9BURK</name>
<sequence>VFDGFPAIVFSGWPASSYGTFGGLVTAIENSVSSNGKFRVLVTEDPNDKAWPRLLRIGGGANGIALLKDVSVGYELWRNINGFPPEYYQPATKSTITTNKESAK</sequence>
<dbReference type="AlphaFoldDB" id="A0A2G9C428"/>
<organism evidence="1 2">
    <name type="scientific">Roseateles chitinivorans</name>
    <dbReference type="NCBI Taxonomy" id="2917965"/>
    <lineage>
        <taxon>Bacteria</taxon>
        <taxon>Pseudomonadati</taxon>
        <taxon>Pseudomonadota</taxon>
        <taxon>Betaproteobacteria</taxon>
        <taxon>Burkholderiales</taxon>
        <taxon>Sphaerotilaceae</taxon>
        <taxon>Roseateles</taxon>
    </lineage>
</organism>
<evidence type="ECO:0000313" key="2">
    <source>
        <dbReference type="Proteomes" id="UP000231501"/>
    </source>
</evidence>
<feature type="non-terminal residue" evidence="1">
    <location>
        <position position="1"/>
    </location>
</feature>
<dbReference type="Proteomes" id="UP000231501">
    <property type="component" value="Unassembled WGS sequence"/>
</dbReference>
<keyword evidence="2" id="KW-1185">Reference proteome</keyword>
<comment type="caution">
    <text evidence="1">The sequence shown here is derived from an EMBL/GenBank/DDBJ whole genome shotgun (WGS) entry which is preliminary data.</text>
</comment>
<gene>
    <name evidence="1" type="ORF">CS062_25205</name>
</gene>
<reference evidence="1 2" key="1">
    <citation type="submission" date="2017-11" db="EMBL/GenBank/DDBJ databases">
        <title>Draft genome sequence of Mitsuaria sp. HWN-4.</title>
        <authorList>
            <person name="Gundlapally S.R."/>
        </authorList>
    </citation>
    <scope>NUCLEOTIDE SEQUENCE [LARGE SCALE GENOMIC DNA]</scope>
    <source>
        <strain evidence="1 2">HWN-4</strain>
    </source>
</reference>